<keyword evidence="4" id="KW-1185">Reference proteome</keyword>
<dbReference type="AlphaFoldDB" id="F8NBE7"/>
<gene>
    <name evidence="3" type="ORF">Premu_1488</name>
</gene>
<dbReference type="eggNOG" id="COG1361">
    <property type="taxonomic scope" value="Bacteria"/>
</dbReference>
<name>F8NBE7_9BACT</name>
<proteinExistence type="predicted"/>
<feature type="signal peptide" evidence="1">
    <location>
        <begin position="1"/>
        <end position="20"/>
    </location>
</feature>
<dbReference type="RefSeq" id="WP_007574225.1">
    <property type="nucleotide sequence ID" value="NZ_BPTS01000001.1"/>
</dbReference>
<dbReference type="HOGENOM" id="CLU_524642_0_0_10"/>
<evidence type="ECO:0000256" key="1">
    <source>
        <dbReference type="SAM" id="SignalP"/>
    </source>
</evidence>
<sequence>MKQRYLITAVLLALALSSAAQTPGGVGKPEIWTRDTASVRIAPGTGLTYVGVSRVLGPEEQTIWSLGSEKNTTRIQTTNRAADLGHGTFMNYVKDSLPEMRLYSYTTSLGNGNGQTLLIGRTPNAKLPVRNLDGCTEEYVVYNRQLSDVERQRVESCLALKYGISLRSSYLNSRGAVIWNAYANKVYGHRIAGIITDSLSALHIGKGRSCEDGAFLTVYTRKGLDDGQSLLWGDDNGRLAFATSKAYGKWLGRRWSTSATNMTGTEVDLVADSRQLRQIQPLSDGESYYLAVDPTGTGQFSVKTLQYYKVEKISGDSIVFQNIKPGRKDVFTLRAAKDMFTTIEVRQPGEKNGSTGSLDVRVTGGIPPYRMTLRCERASIFDRTTGDSLQSAEGLAEGKYLLSTTDRMGNVAENEFQISTTGITEIPFDGTTDHDGGIFSHVRISPVPTTDGYADVQVELGEAAPLDMTLYTTGGATVSTRFYAPDTYFATKVYLPSPGVYLLTLRSGKQERTVKLIRK</sequence>
<dbReference type="Proteomes" id="UP000002772">
    <property type="component" value="Unassembled WGS sequence"/>
</dbReference>
<dbReference type="OrthoDB" id="2582440at2"/>
<feature type="domain" description="DUF8202" evidence="2">
    <location>
        <begin position="150"/>
        <end position="322"/>
    </location>
</feature>
<evidence type="ECO:0000259" key="2">
    <source>
        <dbReference type="Pfam" id="PF26628"/>
    </source>
</evidence>
<dbReference type="STRING" id="688246.Premu_1488"/>
<evidence type="ECO:0000313" key="4">
    <source>
        <dbReference type="Proteomes" id="UP000002772"/>
    </source>
</evidence>
<dbReference type="InterPro" id="IPR058515">
    <property type="entry name" value="DUF8202"/>
</dbReference>
<reference evidence="4" key="1">
    <citation type="journal article" date="2011" name="Stand. Genomic Sci.">
        <title>Non-contiguous finished genome sequence of the opportunistic oral pathogen Prevotella multisaccharivorax type strain (PPPA20).</title>
        <authorList>
            <person name="Pati A."/>
            <person name="Gronow S."/>
            <person name="Lu M."/>
            <person name="Lapidus A."/>
            <person name="Nolan M."/>
            <person name="Lucas S."/>
            <person name="Hammon N."/>
            <person name="Deshpande S."/>
            <person name="Cheng J.F."/>
            <person name="Tapia R."/>
            <person name="Han C."/>
            <person name="Goodwin L."/>
            <person name="Pitluck S."/>
            <person name="Liolios K."/>
            <person name="Pagani I."/>
            <person name="Mavromatis K."/>
            <person name="Mikhailova N."/>
            <person name="Huntemann M."/>
            <person name="Chen A."/>
            <person name="Palaniappan K."/>
            <person name="Land M."/>
            <person name="Hauser L."/>
            <person name="Detter J.C."/>
            <person name="Brambilla E.M."/>
            <person name="Rohde M."/>
            <person name="Goker M."/>
            <person name="Woyke T."/>
            <person name="Bristow J."/>
            <person name="Eisen J.A."/>
            <person name="Markowitz V."/>
            <person name="Hugenholtz P."/>
            <person name="Kyrpides N.C."/>
            <person name="Klenk H.P."/>
            <person name="Ivanova N."/>
        </authorList>
    </citation>
    <scope>NUCLEOTIDE SEQUENCE [LARGE SCALE GENOMIC DNA]</scope>
    <source>
        <strain evidence="4">DSM 17128</strain>
    </source>
</reference>
<feature type="chain" id="PRO_5003381092" description="DUF8202 domain-containing protein" evidence="1">
    <location>
        <begin position="21"/>
        <end position="519"/>
    </location>
</feature>
<evidence type="ECO:0000313" key="3">
    <source>
        <dbReference type="EMBL" id="EGN56904.1"/>
    </source>
</evidence>
<protein>
    <recommendedName>
        <fullName evidence="2">DUF8202 domain-containing protein</fullName>
    </recommendedName>
</protein>
<dbReference type="EMBL" id="GL945017">
    <property type="protein sequence ID" value="EGN56904.1"/>
    <property type="molecule type" value="Genomic_DNA"/>
</dbReference>
<accession>F8NBE7</accession>
<keyword evidence="1" id="KW-0732">Signal</keyword>
<organism evidence="3 4">
    <name type="scientific">Hallella multisaccharivorax DSM 17128</name>
    <dbReference type="NCBI Taxonomy" id="688246"/>
    <lineage>
        <taxon>Bacteria</taxon>
        <taxon>Pseudomonadati</taxon>
        <taxon>Bacteroidota</taxon>
        <taxon>Bacteroidia</taxon>
        <taxon>Bacteroidales</taxon>
        <taxon>Prevotellaceae</taxon>
        <taxon>Hallella</taxon>
    </lineage>
</organism>
<dbReference type="Pfam" id="PF26628">
    <property type="entry name" value="DUF8202"/>
    <property type="match status" value="1"/>
</dbReference>